<sequence length="181" mass="18859">MTNANNHMCNAHRTILISLMPLITRSRNTIKNSTTHPTYTLSHSISTQRTIRQPEYIPMDNTHQKPSRLPYVAAGAAGGAVIGGAAVAGMQGRDSDDGDDDYAGNNVDGNPGDRYSGDTNYGDGGNGHAYGGNGNNNSGDTNGDENGGQDGCCSDCDCDCDCNCCCGNDPNNPNGSCCVVM</sequence>
<reference evidence="2 3" key="1">
    <citation type="journal article" date="2012" name="BMC Genomics">
        <title>Tools to kill: Genome of one of the most destructive plant pathogenic fungi Macrophomina phaseolina.</title>
        <authorList>
            <person name="Islam M.S."/>
            <person name="Haque M.S."/>
            <person name="Islam M.M."/>
            <person name="Emdad E.M."/>
            <person name="Halim A."/>
            <person name="Hossen Q.M.M."/>
            <person name="Hossain M.Z."/>
            <person name="Ahmed B."/>
            <person name="Rahim S."/>
            <person name="Rahman M.S."/>
            <person name="Alam M.M."/>
            <person name="Hou S."/>
            <person name="Wan X."/>
            <person name="Saito J.A."/>
            <person name="Alam M."/>
        </authorList>
    </citation>
    <scope>NUCLEOTIDE SEQUENCE [LARGE SCALE GENOMIC DNA]</scope>
    <source>
        <strain evidence="2 3">MS6</strain>
    </source>
</reference>
<dbReference type="AlphaFoldDB" id="K2SEL9"/>
<feature type="compositionally biased region" description="Gly residues" evidence="1">
    <location>
        <begin position="122"/>
        <end position="133"/>
    </location>
</feature>
<comment type="caution">
    <text evidence="2">The sequence shown here is derived from an EMBL/GenBank/DDBJ whole genome shotgun (WGS) entry which is preliminary data.</text>
</comment>
<dbReference type="EMBL" id="AHHD01000073">
    <property type="protein sequence ID" value="EKG20884.1"/>
    <property type="molecule type" value="Genomic_DNA"/>
</dbReference>
<accession>K2SEL9</accession>
<dbReference type="HOGENOM" id="CLU_1489274_0_0_1"/>
<protein>
    <submittedName>
        <fullName evidence="2">Uncharacterized protein</fullName>
    </submittedName>
</protein>
<proteinExistence type="predicted"/>
<dbReference type="VEuPathDB" id="FungiDB:MPH_01748"/>
<organism evidence="2 3">
    <name type="scientific">Macrophomina phaseolina (strain MS6)</name>
    <name type="common">Charcoal rot fungus</name>
    <dbReference type="NCBI Taxonomy" id="1126212"/>
    <lineage>
        <taxon>Eukaryota</taxon>
        <taxon>Fungi</taxon>
        <taxon>Dikarya</taxon>
        <taxon>Ascomycota</taxon>
        <taxon>Pezizomycotina</taxon>
        <taxon>Dothideomycetes</taxon>
        <taxon>Dothideomycetes incertae sedis</taxon>
        <taxon>Botryosphaeriales</taxon>
        <taxon>Botryosphaeriaceae</taxon>
        <taxon>Macrophomina</taxon>
    </lineage>
</organism>
<name>K2SEL9_MACPH</name>
<gene>
    <name evidence="2" type="ORF">MPH_01748</name>
</gene>
<evidence type="ECO:0000313" key="3">
    <source>
        <dbReference type="Proteomes" id="UP000007129"/>
    </source>
</evidence>
<evidence type="ECO:0000313" key="2">
    <source>
        <dbReference type="EMBL" id="EKG20884.1"/>
    </source>
</evidence>
<feature type="region of interest" description="Disordered" evidence="1">
    <location>
        <begin position="91"/>
        <end position="133"/>
    </location>
</feature>
<dbReference type="InParanoid" id="K2SEL9"/>
<dbReference type="Proteomes" id="UP000007129">
    <property type="component" value="Unassembled WGS sequence"/>
</dbReference>
<evidence type="ECO:0000256" key="1">
    <source>
        <dbReference type="SAM" id="MobiDB-lite"/>
    </source>
</evidence>